<sequence>MLFPFIFSSCLFCFEFDGSFSVHFWEVSFPFL</sequence>
<reference evidence="1" key="1">
    <citation type="submission" date="2018-02" db="EMBL/GenBank/DDBJ databases">
        <title>Rhizophora mucronata_Transcriptome.</title>
        <authorList>
            <person name="Meera S.P."/>
            <person name="Sreeshan A."/>
            <person name="Augustine A."/>
        </authorList>
    </citation>
    <scope>NUCLEOTIDE SEQUENCE</scope>
    <source>
        <tissue evidence="1">Leaf</tissue>
    </source>
</reference>
<evidence type="ECO:0000313" key="1">
    <source>
        <dbReference type="EMBL" id="MBX50484.1"/>
    </source>
</evidence>
<dbReference type="EMBL" id="GGEC01070000">
    <property type="protein sequence ID" value="MBX50484.1"/>
    <property type="molecule type" value="Transcribed_RNA"/>
</dbReference>
<accession>A0A2P2P6V3</accession>
<proteinExistence type="predicted"/>
<dbReference type="AlphaFoldDB" id="A0A2P2P6V3"/>
<protein>
    <submittedName>
        <fullName evidence="1">Uncharacterized protein</fullName>
    </submittedName>
</protein>
<name>A0A2P2P6V3_RHIMU</name>
<organism evidence="1">
    <name type="scientific">Rhizophora mucronata</name>
    <name type="common">Asiatic mangrove</name>
    <dbReference type="NCBI Taxonomy" id="61149"/>
    <lineage>
        <taxon>Eukaryota</taxon>
        <taxon>Viridiplantae</taxon>
        <taxon>Streptophyta</taxon>
        <taxon>Embryophyta</taxon>
        <taxon>Tracheophyta</taxon>
        <taxon>Spermatophyta</taxon>
        <taxon>Magnoliopsida</taxon>
        <taxon>eudicotyledons</taxon>
        <taxon>Gunneridae</taxon>
        <taxon>Pentapetalae</taxon>
        <taxon>rosids</taxon>
        <taxon>fabids</taxon>
        <taxon>Malpighiales</taxon>
        <taxon>Rhizophoraceae</taxon>
        <taxon>Rhizophora</taxon>
    </lineage>
</organism>